<dbReference type="RefSeq" id="WP_188865386.1">
    <property type="nucleotide sequence ID" value="NZ_BMNW01000003.1"/>
</dbReference>
<dbReference type="Pfam" id="PF01075">
    <property type="entry name" value="Glyco_transf_9"/>
    <property type="match status" value="1"/>
</dbReference>
<evidence type="ECO:0000256" key="3">
    <source>
        <dbReference type="SAM" id="MobiDB-lite"/>
    </source>
</evidence>
<gene>
    <name evidence="4" type="ORF">GCM10009425_13720</name>
</gene>
<dbReference type="SUPFAM" id="SSF53756">
    <property type="entry name" value="UDP-Glycosyltransferase/glycogen phosphorylase"/>
    <property type="match status" value="1"/>
</dbReference>
<feature type="compositionally biased region" description="Basic and acidic residues" evidence="3">
    <location>
        <begin position="261"/>
        <end position="271"/>
    </location>
</feature>
<organism evidence="4 5">
    <name type="scientific">Pseudomonas asuensis</name>
    <dbReference type="NCBI Taxonomy" id="1825787"/>
    <lineage>
        <taxon>Bacteria</taxon>
        <taxon>Pseudomonadati</taxon>
        <taxon>Pseudomonadota</taxon>
        <taxon>Gammaproteobacteria</taxon>
        <taxon>Pseudomonadales</taxon>
        <taxon>Pseudomonadaceae</taxon>
        <taxon>Pseudomonas</taxon>
    </lineage>
</organism>
<evidence type="ECO:0000313" key="4">
    <source>
        <dbReference type="EMBL" id="GGM03685.1"/>
    </source>
</evidence>
<protein>
    <recommendedName>
        <fullName evidence="6">Glycosyltransferase family 9 protein</fullName>
    </recommendedName>
</protein>
<dbReference type="InterPro" id="IPR002201">
    <property type="entry name" value="Glyco_trans_9"/>
</dbReference>
<accession>A0ABQ2GME6</accession>
<dbReference type="Proteomes" id="UP000616499">
    <property type="component" value="Unassembled WGS sequence"/>
</dbReference>
<dbReference type="EMBL" id="BMNW01000003">
    <property type="protein sequence ID" value="GGM03685.1"/>
    <property type="molecule type" value="Genomic_DNA"/>
</dbReference>
<dbReference type="PANTHER" id="PTHR30160">
    <property type="entry name" value="TETRAACYLDISACCHARIDE 4'-KINASE-RELATED"/>
    <property type="match status" value="1"/>
</dbReference>
<keyword evidence="2" id="KW-0808">Transferase</keyword>
<evidence type="ECO:0000313" key="5">
    <source>
        <dbReference type="Proteomes" id="UP000616499"/>
    </source>
</evidence>
<feature type="region of interest" description="Disordered" evidence="3">
    <location>
        <begin position="257"/>
        <end position="277"/>
    </location>
</feature>
<evidence type="ECO:0000256" key="2">
    <source>
        <dbReference type="ARBA" id="ARBA00022679"/>
    </source>
</evidence>
<proteinExistence type="predicted"/>
<dbReference type="Gene3D" id="3.40.50.2000">
    <property type="entry name" value="Glycogen Phosphorylase B"/>
    <property type="match status" value="1"/>
</dbReference>
<keyword evidence="5" id="KW-1185">Reference proteome</keyword>
<name>A0ABQ2GME6_9PSED</name>
<dbReference type="InterPro" id="IPR051199">
    <property type="entry name" value="LPS_LOS_Heptosyltrfase"/>
</dbReference>
<comment type="caution">
    <text evidence="4">The sequence shown here is derived from an EMBL/GenBank/DDBJ whole genome shotgun (WGS) entry which is preliminary data.</text>
</comment>
<evidence type="ECO:0008006" key="6">
    <source>
        <dbReference type="Google" id="ProtNLM"/>
    </source>
</evidence>
<reference evidence="5" key="1">
    <citation type="journal article" date="2019" name="Int. J. Syst. Evol. Microbiol.">
        <title>The Global Catalogue of Microorganisms (GCM) 10K type strain sequencing project: providing services to taxonomists for standard genome sequencing and annotation.</title>
        <authorList>
            <consortium name="The Broad Institute Genomics Platform"/>
            <consortium name="The Broad Institute Genome Sequencing Center for Infectious Disease"/>
            <person name="Wu L."/>
            <person name="Ma J."/>
        </authorList>
    </citation>
    <scope>NUCLEOTIDE SEQUENCE [LARGE SCALE GENOMIC DNA]</scope>
    <source>
        <strain evidence="5">JCM 13501</strain>
    </source>
</reference>
<evidence type="ECO:0000256" key="1">
    <source>
        <dbReference type="ARBA" id="ARBA00022676"/>
    </source>
</evidence>
<keyword evidence="1" id="KW-0328">Glycosyltransferase</keyword>
<sequence length="277" mass="30609">MGWGDELMAVGQARVHYEKTRQKVLFVDSEGQPRWSEIWENSPYILRQPEPGCAIICNAPKSRPYIYRKNKKICEWQPFDLVPGEIFFSAQELAFGREHARGSIVIEPNTKVSDSNKAWPWERWEQLARYGFDFVQLGPEGTRLLPGVRHIVTASFREAAAVLAHARGFVGAEGGMHHAAAAVSTPAVVLFSEFISPRITGYLGHINLYQGKTPLGNGARLPCKKCQASMQAITVEQVVSALNELMSVGSAVRPGVATAHRPAESRADKAHSQTLFA</sequence>
<dbReference type="PANTHER" id="PTHR30160:SF1">
    <property type="entry name" value="LIPOPOLYSACCHARIDE 1,2-N-ACETYLGLUCOSAMINETRANSFERASE-RELATED"/>
    <property type="match status" value="1"/>
</dbReference>